<feature type="transmembrane region" description="Helical" evidence="4">
    <location>
        <begin position="228"/>
        <end position="252"/>
    </location>
</feature>
<dbReference type="InterPro" id="IPR036259">
    <property type="entry name" value="MFS_trans_sf"/>
</dbReference>
<dbReference type="GO" id="GO:0022857">
    <property type="term" value="F:transmembrane transporter activity"/>
    <property type="evidence" value="ECO:0007669"/>
    <property type="project" value="InterPro"/>
</dbReference>
<feature type="transmembrane region" description="Helical" evidence="4">
    <location>
        <begin position="385"/>
        <end position="404"/>
    </location>
</feature>
<feature type="transmembrane region" description="Helical" evidence="4">
    <location>
        <begin position="359"/>
        <end position="379"/>
    </location>
</feature>
<comment type="caution">
    <text evidence="6">The sequence shown here is derived from an EMBL/GenBank/DDBJ whole genome shotgun (WGS) entry which is preliminary data.</text>
</comment>
<organism evidence="6">
    <name type="scientific">Dictyoglomus thermophilum</name>
    <dbReference type="NCBI Taxonomy" id="14"/>
    <lineage>
        <taxon>Bacteria</taxon>
        <taxon>Pseudomonadati</taxon>
        <taxon>Dictyoglomota</taxon>
        <taxon>Dictyoglomia</taxon>
        <taxon>Dictyoglomales</taxon>
        <taxon>Dictyoglomaceae</taxon>
        <taxon>Dictyoglomus</taxon>
    </lineage>
</organism>
<feature type="transmembrane region" description="Helical" evidence="4">
    <location>
        <begin position="320"/>
        <end position="338"/>
    </location>
</feature>
<dbReference type="InterPro" id="IPR020846">
    <property type="entry name" value="MFS_dom"/>
</dbReference>
<feature type="transmembrane region" description="Helical" evidence="4">
    <location>
        <begin position="178"/>
        <end position="197"/>
    </location>
</feature>
<evidence type="ECO:0000256" key="3">
    <source>
        <dbReference type="ARBA" id="ARBA00023136"/>
    </source>
</evidence>
<feature type="transmembrane region" description="Helical" evidence="4">
    <location>
        <begin position="272"/>
        <end position="290"/>
    </location>
</feature>
<dbReference type="PROSITE" id="PS50850">
    <property type="entry name" value="MFS"/>
    <property type="match status" value="1"/>
</dbReference>
<dbReference type="Pfam" id="PF07690">
    <property type="entry name" value="MFS_1"/>
    <property type="match status" value="1"/>
</dbReference>
<dbReference type="AlphaFoldDB" id="A0A7V3ZJW0"/>
<keyword evidence="1 4" id="KW-0812">Transmembrane</keyword>
<feature type="transmembrane region" description="Helical" evidence="4">
    <location>
        <begin position="79"/>
        <end position="99"/>
    </location>
</feature>
<dbReference type="CDD" id="cd17313">
    <property type="entry name" value="MFS_SLC45_SUC"/>
    <property type="match status" value="1"/>
</dbReference>
<dbReference type="RefSeq" id="WP_149122254.1">
    <property type="nucleotide sequence ID" value="NZ_VTFL01000001.1"/>
</dbReference>
<proteinExistence type="predicted"/>
<sequence length="416" mass="46424">MINNFKFLKIVLLGFGFLSISLLWSLYNTDIPVILQKSYKISSFAVGWIMNLDNILALFLIPLIGALSDRTWTKLGKRMPYIITSLPLGAIFFSFIPWIPALFGINTSSLILLILVILLMNIFQAIGRGPVISLMPDLVPPENRSPANGIINFMGGLGSLIAYFIVGKISAVNRTLGFSIAGLIQIVSVWIIFLAINESKDSLVMTKVERENNEFSFKKLINLKDKNLIFLLLAIFFWFIGFNSVETFYSVYMALEKGLDPTLGESIAKSNLGILALTFMIFSIPSGLIAKKIGRKNTIIIGLLGMIFIFIGLISFQNLSIIRIFFMLGGLFWALININSLPMVLDLGDLKSQGTYTGFYYFSSQFASIVAPPFAGFLADLLKTRFVIFPLGGIFFTLSLLMMLQIKMKEPKEKEN</sequence>
<keyword evidence="3 4" id="KW-0472">Membrane</keyword>
<feature type="transmembrane region" description="Helical" evidence="4">
    <location>
        <begin position="147"/>
        <end position="166"/>
    </location>
</feature>
<dbReference type="SUPFAM" id="SSF103473">
    <property type="entry name" value="MFS general substrate transporter"/>
    <property type="match status" value="1"/>
</dbReference>
<dbReference type="InterPro" id="IPR011701">
    <property type="entry name" value="MFS"/>
</dbReference>
<name>A0A7V3ZJW0_DICTH</name>
<feature type="transmembrane region" description="Helical" evidence="4">
    <location>
        <begin position="105"/>
        <end position="126"/>
    </location>
</feature>
<feature type="transmembrane region" description="Helical" evidence="4">
    <location>
        <begin position="297"/>
        <end position="314"/>
    </location>
</feature>
<feature type="transmembrane region" description="Helical" evidence="4">
    <location>
        <begin position="47"/>
        <end position="67"/>
    </location>
</feature>
<protein>
    <submittedName>
        <fullName evidence="6">MFS transporter</fullName>
    </submittedName>
</protein>
<gene>
    <name evidence="6" type="ORF">ENU78_08030</name>
</gene>
<dbReference type="PANTHER" id="PTHR23528">
    <property type="match status" value="1"/>
</dbReference>
<dbReference type="Gene3D" id="1.20.1250.20">
    <property type="entry name" value="MFS general substrate transporter like domains"/>
    <property type="match status" value="2"/>
</dbReference>
<evidence type="ECO:0000259" key="5">
    <source>
        <dbReference type="PROSITE" id="PS50850"/>
    </source>
</evidence>
<feature type="domain" description="Major facilitator superfamily (MFS) profile" evidence="5">
    <location>
        <begin position="9"/>
        <end position="411"/>
    </location>
</feature>
<dbReference type="PANTHER" id="PTHR23528:SF1">
    <property type="entry name" value="MAJOR FACILITATOR SUPERFAMILY (MFS) PROFILE DOMAIN-CONTAINING PROTEIN"/>
    <property type="match status" value="1"/>
</dbReference>
<evidence type="ECO:0000256" key="4">
    <source>
        <dbReference type="SAM" id="Phobius"/>
    </source>
</evidence>
<evidence type="ECO:0000256" key="1">
    <source>
        <dbReference type="ARBA" id="ARBA00022692"/>
    </source>
</evidence>
<keyword evidence="2 4" id="KW-1133">Transmembrane helix</keyword>
<accession>A0A7V3ZJW0</accession>
<evidence type="ECO:0000313" key="6">
    <source>
        <dbReference type="EMBL" id="HGK24357.1"/>
    </source>
</evidence>
<reference evidence="6" key="1">
    <citation type="journal article" date="2020" name="mSystems">
        <title>Genome- and Community-Level Interaction Insights into Carbon Utilization and Element Cycling Functions of Hydrothermarchaeota in Hydrothermal Sediment.</title>
        <authorList>
            <person name="Zhou Z."/>
            <person name="Liu Y."/>
            <person name="Xu W."/>
            <person name="Pan J."/>
            <person name="Luo Z.H."/>
            <person name="Li M."/>
        </authorList>
    </citation>
    <scope>NUCLEOTIDE SEQUENCE [LARGE SCALE GENOMIC DNA]</scope>
    <source>
        <strain evidence="6">SpSt-70</strain>
    </source>
</reference>
<feature type="transmembrane region" description="Helical" evidence="4">
    <location>
        <begin position="7"/>
        <end position="27"/>
    </location>
</feature>
<evidence type="ECO:0000256" key="2">
    <source>
        <dbReference type="ARBA" id="ARBA00022989"/>
    </source>
</evidence>
<dbReference type="EMBL" id="DTDV01000020">
    <property type="protein sequence ID" value="HGK24357.1"/>
    <property type="molecule type" value="Genomic_DNA"/>
</dbReference>